<dbReference type="EMBL" id="SLZV01000019">
    <property type="protein sequence ID" value="TCS66115.1"/>
    <property type="molecule type" value="Genomic_DNA"/>
</dbReference>
<name>A0A4R3JJ25_9FIRM</name>
<feature type="transmembrane region" description="Helical" evidence="1">
    <location>
        <begin position="12"/>
        <end position="33"/>
    </location>
</feature>
<dbReference type="Proteomes" id="UP000702954">
    <property type="component" value="Unassembled WGS sequence"/>
</dbReference>
<evidence type="ECO:0000313" key="5">
    <source>
        <dbReference type="Proteomes" id="UP000702954"/>
    </source>
</evidence>
<protein>
    <submittedName>
        <fullName evidence="3">Uncharacterized protein</fullName>
    </submittedName>
</protein>
<proteinExistence type="predicted"/>
<keyword evidence="1" id="KW-0472">Membrane</keyword>
<dbReference type="Proteomes" id="UP000294613">
    <property type="component" value="Unassembled WGS sequence"/>
</dbReference>
<reference evidence="2 5" key="1">
    <citation type="journal article" date="2018" name="Int. J. Syst. Evol. Microbiol.">
        <title>Draft Genome Sequence of Faecalimonas umbilicata JCM 30896T, an Acetate-Producing Bacterium Isolated from Human Feces.</title>
        <authorList>
            <person name="Sakamoto M."/>
            <person name="Ikeyama N."/>
            <person name="Yuki M."/>
            <person name="Ohkuma M."/>
        </authorList>
    </citation>
    <scope>NUCLEOTIDE SEQUENCE [LARGE SCALE GENOMIC DNA]</scope>
    <source>
        <strain evidence="2 5">EGH7</strain>
    </source>
</reference>
<reference evidence="3 4" key="2">
    <citation type="submission" date="2019-03" db="EMBL/GenBank/DDBJ databases">
        <title>Genomic Encyclopedia of Type Strains, Phase IV (KMG-IV): sequencing the most valuable type-strain genomes for metagenomic binning, comparative biology and taxonomic classification.</title>
        <authorList>
            <person name="Goeker M."/>
        </authorList>
    </citation>
    <scope>NUCLEOTIDE SEQUENCE [LARGE SCALE GENOMIC DNA]</scope>
    <source>
        <strain evidence="3 4">DSM 103426</strain>
    </source>
</reference>
<accession>A0A4R3JJ25</accession>
<evidence type="ECO:0000313" key="3">
    <source>
        <dbReference type="EMBL" id="TCS66115.1"/>
    </source>
</evidence>
<keyword evidence="5" id="KW-1185">Reference proteome</keyword>
<dbReference type="RefSeq" id="WP_116442401.1">
    <property type="nucleotide sequence ID" value="NZ_BHEO01000008.1"/>
</dbReference>
<evidence type="ECO:0000256" key="1">
    <source>
        <dbReference type="SAM" id="Phobius"/>
    </source>
</evidence>
<dbReference type="AlphaFoldDB" id="A0A4R3JJ25"/>
<keyword evidence="1" id="KW-1133">Transmembrane helix</keyword>
<dbReference type="EMBL" id="BHEO01000008">
    <property type="protein sequence ID" value="GBU06568.1"/>
    <property type="molecule type" value="Genomic_DNA"/>
</dbReference>
<organism evidence="3 4">
    <name type="scientific">Faecalimonas umbilicata</name>
    <dbReference type="NCBI Taxonomy" id="1912855"/>
    <lineage>
        <taxon>Bacteria</taxon>
        <taxon>Bacillati</taxon>
        <taxon>Bacillota</taxon>
        <taxon>Clostridia</taxon>
        <taxon>Lachnospirales</taxon>
        <taxon>Lachnospiraceae</taxon>
        <taxon>Faecalimonas</taxon>
    </lineage>
</organism>
<gene>
    <name evidence="3" type="ORF">EDD74_11913</name>
    <name evidence="2" type="ORF">FAEUMB_31090</name>
</gene>
<comment type="caution">
    <text evidence="3">The sequence shown here is derived from an EMBL/GenBank/DDBJ whole genome shotgun (WGS) entry which is preliminary data.</text>
</comment>
<keyword evidence="1" id="KW-0812">Transmembrane</keyword>
<sequence length="176" mass="21012">MEAFLKVCGELRVASVVAVIAAIVFMVKILSVVRDYLHGKWEIEKQKKEKFNEVLEYVEKYPKWHQQSIEIRDNLAESIYLLSEEMKQMNNSMHELEKTSHEGLALTWRYRILRFNDEIKQGIRHTEEHFNQILEDITKYNRYCKEHPKFPNDKAVCAIENIRRVYQQCSEEGSFL</sequence>
<evidence type="ECO:0000313" key="2">
    <source>
        <dbReference type="EMBL" id="GBU06568.1"/>
    </source>
</evidence>
<evidence type="ECO:0000313" key="4">
    <source>
        <dbReference type="Proteomes" id="UP000294613"/>
    </source>
</evidence>